<dbReference type="AlphaFoldDB" id="A0A8J9VRR5"/>
<accession>A0A8J9VRR5</accession>
<sequence>MKAALLILIFGVVALQSTYAQYIRSSSAPVLVASNTVANSLADTLSLLTVSSLLSDKLPYGCQCPIVAPIAVGSCGCGGCGCGGCGCNGCGCGGCGYGYPYGSYII</sequence>
<evidence type="ECO:0000313" key="2">
    <source>
        <dbReference type="EMBL" id="CAH0716997.1"/>
    </source>
</evidence>
<feature type="chain" id="PRO_5035423978" evidence="1">
    <location>
        <begin position="21"/>
        <end position="106"/>
    </location>
</feature>
<name>A0A8J9VRR5_9NEOP</name>
<gene>
    <name evidence="2" type="ORF">BINO364_LOCUS3652</name>
</gene>
<dbReference type="OrthoDB" id="10599621at2759"/>
<evidence type="ECO:0000256" key="1">
    <source>
        <dbReference type="SAM" id="SignalP"/>
    </source>
</evidence>
<reference evidence="2" key="1">
    <citation type="submission" date="2021-12" db="EMBL/GenBank/DDBJ databases">
        <authorList>
            <person name="Martin H S."/>
        </authorList>
    </citation>
    <scope>NUCLEOTIDE SEQUENCE</scope>
</reference>
<organism evidence="2 3">
    <name type="scientific">Brenthis ino</name>
    <name type="common">lesser marbled fritillary</name>
    <dbReference type="NCBI Taxonomy" id="405034"/>
    <lineage>
        <taxon>Eukaryota</taxon>
        <taxon>Metazoa</taxon>
        <taxon>Ecdysozoa</taxon>
        <taxon>Arthropoda</taxon>
        <taxon>Hexapoda</taxon>
        <taxon>Insecta</taxon>
        <taxon>Pterygota</taxon>
        <taxon>Neoptera</taxon>
        <taxon>Endopterygota</taxon>
        <taxon>Lepidoptera</taxon>
        <taxon>Glossata</taxon>
        <taxon>Ditrysia</taxon>
        <taxon>Papilionoidea</taxon>
        <taxon>Nymphalidae</taxon>
        <taxon>Heliconiinae</taxon>
        <taxon>Argynnini</taxon>
        <taxon>Brenthis</taxon>
    </lineage>
</organism>
<dbReference type="EMBL" id="OV170231">
    <property type="protein sequence ID" value="CAH0716997.1"/>
    <property type="molecule type" value="Genomic_DNA"/>
</dbReference>
<protein>
    <submittedName>
        <fullName evidence="2">Uncharacterized protein</fullName>
    </submittedName>
</protein>
<feature type="signal peptide" evidence="1">
    <location>
        <begin position="1"/>
        <end position="20"/>
    </location>
</feature>
<keyword evidence="3" id="KW-1185">Reference proteome</keyword>
<dbReference type="Proteomes" id="UP000838878">
    <property type="component" value="Chromosome 11"/>
</dbReference>
<keyword evidence="1" id="KW-0732">Signal</keyword>
<feature type="non-terminal residue" evidence="2">
    <location>
        <position position="106"/>
    </location>
</feature>
<evidence type="ECO:0000313" key="3">
    <source>
        <dbReference type="Proteomes" id="UP000838878"/>
    </source>
</evidence>
<proteinExistence type="predicted"/>